<protein>
    <submittedName>
        <fullName evidence="2">Uncharacterized protein</fullName>
    </submittedName>
</protein>
<comment type="caution">
    <text evidence="2">The sequence shown here is derived from an EMBL/GenBank/DDBJ whole genome shotgun (WGS) entry which is preliminary data.</text>
</comment>
<gene>
    <name evidence="2" type="ORF">LCGC14_1572500</name>
</gene>
<dbReference type="EMBL" id="LAZR01012281">
    <property type="protein sequence ID" value="KKM27663.1"/>
    <property type="molecule type" value="Genomic_DNA"/>
</dbReference>
<feature type="region of interest" description="Disordered" evidence="1">
    <location>
        <begin position="444"/>
        <end position="467"/>
    </location>
</feature>
<evidence type="ECO:0000313" key="2">
    <source>
        <dbReference type="EMBL" id="KKM27663.1"/>
    </source>
</evidence>
<evidence type="ECO:0000256" key="1">
    <source>
        <dbReference type="SAM" id="MobiDB-lite"/>
    </source>
</evidence>
<feature type="compositionally biased region" description="Low complexity" evidence="1">
    <location>
        <begin position="453"/>
        <end position="467"/>
    </location>
</feature>
<reference evidence="2" key="1">
    <citation type="journal article" date="2015" name="Nature">
        <title>Complex archaea that bridge the gap between prokaryotes and eukaryotes.</title>
        <authorList>
            <person name="Spang A."/>
            <person name="Saw J.H."/>
            <person name="Jorgensen S.L."/>
            <person name="Zaremba-Niedzwiedzka K."/>
            <person name="Martijn J."/>
            <person name="Lind A.E."/>
            <person name="van Eijk R."/>
            <person name="Schleper C."/>
            <person name="Guy L."/>
            <person name="Ettema T.J."/>
        </authorList>
    </citation>
    <scope>NUCLEOTIDE SEQUENCE</scope>
</reference>
<name>A0A0F9L0F1_9ZZZZ</name>
<proteinExistence type="predicted"/>
<dbReference type="AlphaFoldDB" id="A0A0F9L0F1"/>
<sequence length="538" mass="59671">MSTTTTATKTTDTSSKPLTRTAAEWDSYWERNSVDPDEVTGAARDCMSRLDQPRETASPISIDLSPWLQGEKPIVRGAMWAGVPFVEKAWKEKDGSWMIETLANAKREGLYLRLIPAEEDAKVQYGMCRVLMDKFLSRFQERLGPRSGWKIKAVAVGTHHGAPFRIDKILASAMKLSSPKNRSGAGRKFKTLLGVHSLETFTENLTGQCYADSSAKKNILIHKDEAFTEMVGLVVLQAYPKLLSPTLETGLDSLNSALGLDGVGTLRACTVWPKVYNVLMPQEIFYWVDHCLEKGIAPLVPTYVTTTSWMFNGRWAEPCGGLYFAPGVPNTPHGTKILAGVLNCFNLDLQGCPSFWDPGYECPDRGWVDTFLRVSRELTEFQMGWDSSCNRDRSLLFARKVPVLLDTIEPGTGEQVRYVRLTHIGADVDGWITRLETCECDNTGKEPCEESPELPISPELPESQEPIVPDLRDSVGRTTECEICEISSALGYTSTCLECGAVGCWDCFNFVCEECGREELCANCVSHHVCEAEAGRSI</sequence>
<organism evidence="2">
    <name type="scientific">marine sediment metagenome</name>
    <dbReference type="NCBI Taxonomy" id="412755"/>
    <lineage>
        <taxon>unclassified sequences</taxon>
        <taxon>metagenomes</taxon>
        <taxon>ecological metagenomes</taxon>
    </lineage>
</organism>
<accession>A0A0F9L0F1</accession>